<dbReference type="InterPro" id="IPR010102">
    <property type="entry name" value="Succ_semiAld_DH"/>
</dbReference>
<dbReference type="CDD" id="cd07103">
    <property type="entry name" value="ALDH_F5_SSADH_GabD"/>
    <property type="match status" value="1"/>
</dbReference>
<dbReference type="InterPro" id="IPR050740">
    <property type="entry name" value="Aldehyde_DH_Superfamily"/>
</dbReference>
<dbReference type="InterPro" id="IPR016161">
    <property type="entry name" value="Ald_DH/histidinol_DH"/>
</dbReference>
<dbReference type="SUPFAM" id="SSF53720">
    <property type="entry name" value="ALDH-like"/>
    <property type="match status" value="1"/>
</dbReference>
<evidence type="ECO:0000256" key="5">
    <source>
        <dbReference type="RuleBase" id="RU003345"/>
    </source>
</evidence>
<keyword evidence="3 5" id="KW-0560">Oxidoreductase</keyword>
<evidence type="ECO:0000256" key="3">
    <source>
        <dbReference type="ARBA" id="ARBA00023002"/>
    </source>
</evidence>
<keyword evidence="2" id="KW-0521">NADP</keyword>
<dbReference type="GO" id="GO:0005829">
    <property type="term" value="C:cytosol"/>
    <property type="evidence" value="ECO:0007669"/>
    <property type="project" value="TreeGrafter"/>
</dbReference>
<organism evidence="7 8">
    <name type="scientific">Pseudomonas arsenicoxydans</name>
    <dbReference type="NCBI Taxonomy" id="702115"/>
    <lineage>
        <taxon>Bacteria</taxon>
        <taxon>Pseudomonadati</taxon>
        <taxon>Pseudomonadota</taxon>
        <taxon>Gammaproteobacteria</taxon>
        <taxon>Pseudomonadales</taxon>
        <taxon>Pseudomonadaceae</taxon>
        <taxon>Pseudomonas</taxon>
    </lineage>
</organism>
<comment type="similarity">
    <text evidence="1 5">Belongs to the aldehyde dehydrogenase family.</text>
</comment>
<dbReference type="NCBIfam" id="TIGR01780">
    <property type="entry name" value="SSADH"/>
    <property type="match status" value="1"/>
</dbReference>
<feature type="domain" description="Aldehyde dehydrogenase" evidence="6">
    <location>
        <begin position="20"/>
        <end position="471"/>
    </location>
</feature>
<dbReference type="FunFam" id="3.40.309.10:FF:000004">
    <property type="entry name" value="Succinate-semialdehyde dehydrogenase I"/>
    <property type="match status" value="1"/>
</dbReference>
<dbReference type="RefSeq" id="WP_140669844.1">
    <property type="nucleotide sequence ID" value="NZ_RCZE01000013.1"/>
</dbReference>
<gene>
    <name evidence="7" type="ORF">EAH78_24615</name>
</gene>
<dbReference type="Gene3D" id="3.40.605.10">
    <property type="entry name" value="Aldehyde Dehydrogenase, Chain A, domain 1"/>
    <property type="match status" value="1"/>
</dbReference>
<dbReference type="Gene3D" id="3.40.309.10">
    <property type="entry name" value="Aldehyde Dehydrogenase, Chain A, domain 2"/>
    <property type="match status" value="1"/>
</dbReference>
<sequence>MSELIRTGNFIDGQWSSGGPTYPVFNPANGELIIDVQKAGAEETKLAIEAANRALPAWRKLTAKERSQKLKRWSELMLSNQKDLATLLSREQGKPLAEAMGEVVYAASFLEWFAEEAKRAYGDVIPSHKADARIIVVKEAIGVVAAITPWNFPLAMVTRKVGPALAAGCTMILKPSEETPLSAFALAVLAEQAGIPAGVFNIVSGDAVAIGGALQASSIVRKLSFTGSTRTGKLLMRQAADTLKKVSLELGGNAPFIVFDDADLDAAVKGAMASKFRNTGQTCVCVNRFFIQDGVYEAFTGKLAEAVAAMRVGSALDGETEQGPLINAAALVKVELHVGDALEKGAKLLCGGRRHALGGTFYEPTILAEASSEMLIAQEETFGPVAACFRFKDEAEVLQKANDTPFGLSAYFYSRDIGRVWRMAEGLEAGMVGINEGIISTEVAPFGGIKESGLGREGSKYGLDDYLEIKYLLMGGL</sequence>
<dbReference type="InterPro" id="IPR016160">
    <property type="entry name" value="Ald_DH_CS_CYS"/>
</dbReference>
<dbReference type="EMBL" id="RCZE01000013">
    <property type="protein sequence ID" value="TPG74126.1"/>
    <property type="molecule type" value="Genomic_DNA"/>
</dbReference>
<dbReference type="Pfam" id="PF00171">
    <property type="entry name" value="Aldedh"/>
    <property type="match status" value="1"/>
</dbReference>
<dbReference type="Proteomes" id="UP000317933">
    <property type="component" value="Unassembled WGS sequence"/>
</dbReference>
<dbReference type="InterPro" id="IPR015590">
    <property type="entry name" value="Aldehyde_DH_dom"/>
</dbReference>
<dbReference type="InterPro" id="IPR016162">
    <property type="entry name" value="Ald_DH_N"/>
</dbReference>
<evidence type="ECO:0000256" key="4">
    <source>
        <dbReference type="PROSITE-ProRule" id="PRU10007"/>
    </source>
</evidence>
<dbReference type="AlphaFoldDB" id="A0A502HL33"/>
<evidence type="ECO:0000256" key="1">
    <source>
        <dbReference type="ARBA" id="ARBA00009986"/>
    </source>
</evidence>
<feature type="active site" evidence="4">
    <location>
        <position position="249"/>
    </location>
</feature>
<comment type="caution">
    <text evidence="7">The sequence shown here is derived from an EMBL/GenBank/DDBJ whole genome shotgun (WGS) entry which is preliminary data.</text>
</comment>
<proteinExistence type="inferred from homology"/>
<dbReference type="PANTHER" id="PTHR43353:SF5">
    <property type="entry name" value="SUCCINATE-SEMIALDEHYDE DEHYDROGENASE, MITOCHONDRIAL"/>
    <property type="match status" value="1"/>
</dbReference>
<evidence type="ECO:0000313" key="8">
    <source>
        <dbReference type="Proteomes" id="UP000317933"/>
    </source>
</evidence>
<evidence type="ECO:0000313" key="7">
    <source>
        <dbReference type="EMBL" id="TPG74126.1"/>
    </source>
</evidence>
<protein>
    <submittedName>
        <fullName evidence="7">NAD-dependent succinate-semialdehyde dehydrogenase</fullName>
    </submittedName>
</protein>
<dbReference type="PROSITE" id="PS00687">
    <property type="entry name" value="ALDEHYDE_DEHYDR_GLU"/>
    <property type="match status" value="1"/>
</dbReference>
<reference evidence="7 8" key="1">
    <citation type="journal article" date="2019" name="Environ. Microbiol.">
        <title>Species interactions and distinct microbial communities in high Arctic permafrost affected cryosols are associated with the CH4 and CO2 gas fluxes.</title>
        <authorList>
            <person name="Altshuler I."/>
            <person name="Hamel J."/>
            <person name="Turney S."/>
            <person name="Magnuson E."/>
            <person name="Levesque R."/>
            <person name="Greer C."/>
            <person name="Whyte L.G."/>
        </authorList>
    </citation>
    <scope>NUCLEOTIDE SEQUENCE [LARGE SCALE GENOMIC DNA]</scope>
    <source>
        <strain evidence="7 8">E3</strain>
    </source>
</reference>
<dbReference type="PANTHER" id="PTHR43353">
    <property type="entry name" value="SUCCINATE-SEMIALDEHYDE DEHYDROGENASE, MITOCHONDRIAL"/>
    <property type="match status" value="1"/>
</dbReference>
<dbReference type="GO" id="GO:0009450">
    <property type="term" value="P:gamma-aminobutyric acid catabolic process"/>
    <property type="evidence" value="ECO:0007669"/>
    <property type="project" value="InterPro"/>
</dbReference>
<evidence type="ECO:0000256" key="2">
    <source>
        <dbReference type="ARBA" id="ARBA00022857"/>
    </source>
</evidence>
<dbReference type="InterPro" id="IPR016163">
    <property type="entry name" value="Ald_DH_C"/>
</dbReference>
<accession>A0A502HL33</accession>
<dbReference type="FunFam" id="3.40.605.10:FF:000005">
    <property type="entry name" value="Succinate-semialdehyde dehydrogenase I"/>
    <property type="match status" value="1"/>
</dbReference>
<evidence type="ECO:0000259" key="6">
    <source>
        <dbReference type="Pfam" id="PF00171"/>
    </source>
</evidence>
<name>A0A502HL33_9PSED</name>
<dbReference type="GO" id="GO:0004777">
    <property type="term" value="F:succinate-semialdehyde dehydrogenase (NAD+) activity"/>
    <property type="evidence" value="ECO:0007669"/>
    <property type="project" value="TreeGrafter"/>
</dbReference>
<dbReference type="PROSITE" id="PS00070">
    <property type="entry name" value="ALDEHYDE_DEHYDR_CYS"/>
    <property type="match status" value="1"/>
</dbReference>
<dbReference type="InterPro" id="IPR029510">
    <property type="entry name" value="Ald_DH_CS_GLU"/>
</dbReference>